<accession>A0A0C1MV26</accession>
<dbReference type="Proteomes" id="UP000031327">
    <property type="component" value="Unassembled WGS sequence"/>
</dbReference>
<reference evidence="5 6" key="1">
    <citation type="submission" date="2014-12" db="EMBL/GenBank/DDBJ databases">
        <title>Draft Genome Sequence of Pseudoalteromonas luteoviolacea HI1.</title>
        <authorList>
            <person name="Asahina A.Y."/>
            <person name="Hadfield M.G."/>
        </authorList>
    </citation>
    <scope>NUCLEOTIDE SEQUENCE [LARGE SCALE GENOMIC DNA]</scope>
    <source>
        <strain evidence="5 6">HI1</strain>
    </source>
</reference>
<dbReference type="AlphaFoldDB" id="A0A0C1MV26"/>
<dbReference type="RefSeq" id="WP_039607977.1">
    <property type="nucleotide sequence ID" value="NZ_JWIC01000003.1"/>
</dbReference>
<name>A0A0C1MV26_9GAMM</name>
<dbReference type="GO" id="GO:0005615">
    <property type="term" value="C:extracellular space"/>
    <property type="evidence" value="ECO:0007669"/>
    <property type="project" value="TreeGrafter"/>
</dbReference>
<dbReference type="OrthoDB" id="6289736at2"/>
<proteinExistence type="predicted"/>
<evidence type="ECO:0000313" key="6">
    <source>
        <dbReference type="Proteomes" id="UP000031327"/>
    </source>
</evidence>
<sequence>MNTKLLFSAAMISAVLTSSFAFSKELQSAGDMEYKLGNKVYKIPSSQAANVDKIIELIDSNNDVSEFGVNTFELESAQVSSSSFNIQSGNLVVFSGYSATDVNAFDATFRFTCPSNMFLQRVSSYHENWAEDRRFSFECAKFKTASGSKVYRGRVSWSGYANEFDHALNYTCRYGEFLVGVYAEHENWAEDRRFKFACAAMNEGSAYGTQLEAEQCLEDGPSSLDRPWDLGSSRGALVGMKSEHVNWAEDRKTTVTYCLSANSGW</sequence>
<evidence type="ECO:0000256" key="1">
    <source>
        <dbReference type="ARBA" id="ARBA00004613"/>
    </source>
</evidence>
<dbReference type="GO" id="GO:0031012">
    <property type="term" value="C:extracellular matrix"/>
    <property type="evidence" value="ECO:0007669"/>
    <property type="project" value="TreeGrafter"/>
</dbReference>
<keyword evidence="2" id="KW-0964">Secreted</keyword>
<comment type="subcellular location">
    <subcellularLocation>
        <location evidence="1">Secreted</location>
    </subcellularLocation>
</comment>
<feature type="signal peptide" evidence="4">
    <location>
        <begin position="1"/>
        <end position="23"/>
    </location>
</feature>
<dbReference type="PANTHER" id="PTHR15040:SF1">
    <property type="entry name" value="DERMATOPONTIN-LIKE ISOFORM X1"/>
    <property type="match status" value="1"/>
</dbReference>
<dbReference type="EMBL" id="JWIC01000003">
    <property type="protein sequence ID" value="KID58808.1"/>
    <property type="molecule type" value="Genomic_DNA"/>
</dbReference>
<evidence type="ECO:0000256" key="4">
    <source>
        <dbReference type="SAM" id="SignalP"/>
    </source>
</evidence>
<comment type="caution">
    <text evidence="5">The sequence shown here is derived from an EMBL/GenBank/DDBJ whole genome shotgun (WGS) entry which is preliminary data.</text>
</comment>
<dbReference type="Pfam" id="PF14704">
    <property type="entry name" value="DERM"/>
    <property type="match status" value="1"/>
</dbReference>
<dbReference type="GO" id="GO:0030199">
    <property type="term" value="P:collagen fibril organization"/>
    <property type="evidence" value="ECO:0007669"/>
    <property type="project" value="TreeGrafter"/>
</dbReference>
<protein>
    <submittedName>
        <fullName evidence="5">Uncharacterized protein</fullName>
    </submittedName>
</protein>
<evidence type="ECO:0000256" key="2">
    <source>
        <dbReference type="ARBA" id="ARBA00022525"/>
    </source>
</evidence>
<evidence type="ECO:0000313" key="5">
    <source>
        <dbReference type="EMBL" id="KID58808.1"/>
    </source>
</evidence>
<organism evidence="5 6">
    <name type="scientific">Pseudoalteromonas luteoviolacea</name>
    <dbReference type="NCBI Taxonomy" id="43657"/>
    <lineage>
        <taxon>Bacteria</taxon>
        <taxon>Pseudomonadati</taxon>
        <taxon>Pseudomonadota</taxon>
        <taxon>Gammaproteobacteria</taxon>
        <taxon>Alteromonadales</taxon>
        <taxon>Pseudoalteromonadaceae</taxon>
        <taxon>Pseudoalteromonas</taxon>
    </lineage>
</organism>
<keyword evidence="3" id="KW-1015">Disulfide bond</keyword>
<feature type="chain" id="PRO_5002153841" evidence="4">
    <location>
        <begin position="24"/>
        <end position="265"/>
    </location>
</feature>
<dbReference type="PANTHER" id="PTHR15040">
    <property type="entry name" value="DERMATOPONTIN-RELATED"/>
    <property type="match status" value="1"/>
</dbReference>
<gene>
    <name evidence="5" type="ORF">JF50_02835</name>
</gene>
<keyword evidence="4" id="KW-0732">Signal</keyword>
<dbReference type="InterPro" id="IPR026645">
    <property type="entry name" value="Dermatopontin"/>
</dbReference>
<evidence type="ECO:0000256" key="3">
    <source>
        <dbReference type="ARBA" id="ARBA00023157"/>
    </source>
</evidence>